<name>A0A8H4JFB3_9HYPO</name>
<evidence type="ECO:0000313" key="3">
    <source>
        <dbReference type="Proteomes" id="UP000605986"/>
    </source>
</evidence>
<dbReference type="InterPro" id="IPR027796">
    <property type="entry name" value="OTT_1508_deam-like"/>
</dbReference>
<feature type="compositionally biased region" description="Basic and acidic residues" evidence="1">
    <location>
        <begin position="360"/>
        <end position="372"/>
    </location>
</feature>
<dbReference type="EMBL" id="JAADJG010001298">
    <property type="protein sequence ID" value="KAF4418687.1"/>
    <property type="molecule type" value="Genomic_DNA"/>
</dbReference>
<comment type="caution">
    <text evidence="2">The sequence shown here is derived from an EMBL/GenBank/DDBJ whole genome shotgun (WGS) entry which is preliminary data.</text>
</comment>
<dbReference type="AlphaFoldDB" id="A0A8H4JFB3"/>
<reference evidence="2" key="1">
    <citation type="submission" date="2020-01" db="EMBL/GenBank/DDBJ databases">
        <title>Identification and distribution of gene clusters putatively required for synthesis of sphingolipid metabolism inhibitors in phylogenetically diverse species of the filamentous fungus Fusarium.</title>
        <authorList>
            <person name="Kim H.-S."/>
            <person name="Busman M."/>
            <person name="Brown D.W."/>
            <person name="Divon H."/>
            <person name="Uhlig S."/>
            <person name="Proctor R.H."/>
        </authorList>
    </citation>
    <scope>NUCLEOTIDE SEQUENCE</scope>
    <source>
        <strain evidence="2">NRRL 53441</strain>
    </source>
</reference>
<proteinExistence type="predicted"/>
<keyword evidence="3" id="KW-1185">Reference proteome</keyword>
<dbReference type="Pfam" id="PF14441">
    <property type="entry name" value="OTT_1508_deam"/>
    <property type="match status" value="1"/>
</dbReference>
<dbReference type="GO" id="GO:0032259">
    <property type="term" value="P:methylation"/>
    <property type="evidence" value="ECO:0007669"/>
    <property type="project" value="UniProtKB-KW"/>
</dbReference>
<dbReference type="GO" id="GO:0008168">
    <property type="term" value="F:methyltransferase activity"/>
    <property type="evidence" value="ECO:0007669"/>
    <property type="project" value="UniProtKB-KW"/>
</dbReference>
<evidence type="ECO:0000256" key="1">
    <source>
        <dbReference type="SAM" id="MobiDB-lite"/>
    </source>
</evidence>
<gene>
    <name evidence="2" type="ORF">F53441_14461</name>
</gene>
<organism evidence="2 3">
    <name type="scientific">Fusarium austroafricanum</name>
    <dbReference type="NCBI Taxonomy" id="2364996"/>
    <lineage>
        <taxon>Eukaryota</taxon>
        <taxon>Fungi</taxon>
        <taxon>Dikarya</taxon>
        <taxon>Ascomycota</taxon>
        <taxon>Pezizomycotina</taxon>
        <taxon>Sordariomycetes</taxon>
        <taxon>Hypocreomycetidae</taxon>
        <taxon>Hypocreales</taxon>
        <taxon>Nectriaceae</taxon>
        <taxon>Fusarium</taxon>
        <taxon>Fusarium concolor species complex</taxon>
    </lineage>
</organism>
<feature type="region of interest" description="Disordered" evidence="1">
    <location>
        <begin position="333"/>
        <end position="384"/>
    </location>
</feature>
<protein>
    <submittedName>
        <fullName evidence="2">Arginine N-methyltransferase 2 protein</fullName>
    </submittedName>
</protein>
<evidence type="ECO:0000313" key="2">
    <source>
        <dbReference type="EMBL" id="KAF4418687.1"/>
    </source>
</evidence>
<dbReference type="Proteomes" id="UP000605986">
    <property type="component" value="Unassembled WGS sequence"/>
</dbReference>
<accession>A0A8H4JFB3</accession>
<keyword evidence="2" id="KW-0489">Methyltransferase</keyword>
<sequence length="489" mass="54997">MNCALTKILTSLSRLEDTSLRQLREKISNRGELVTTASAFENRANEAVKLISAWTKHQTTIRLRDIVEGFHKVWMIDRLNELLDCIPNNLMDPDLRISLHNIIGKVARYKVAARYLYRMAKRFPALRRAEVVSVTLQRQMFAKVEVNHYSPSLPTTLHRIANKCNLSVNPNTIYSLLKLNKEQAERLFSDHVRRALRGAKIHAEIQLFYHIEELRLVQPPRVVCSSKDACYLCDYFITITTKLHSPKCHGRLYPGWRLPALSAQDQTLRRFNHALEEESGNSIRNLLRNKKKVTLPDPRESTIFTIGRSISTLASASTSPNTAVAATDGSNIFPGRMASQDENQSTTTIPNECSQAAGDIPEHSVPGDDKTSTLEISAPKTADDQIQILPSSDKQGDPHPKLEIKRSKPIAGCVASDDMSCIRIGPLRLYVEYSASHNSSIEYLRKNLKFDVEWIDDINDGPARQNTESSIIDVEKSGYIASLPLNSLN</sequence>
<keyword evidence="2" id="KW-0808">Transferase</keyword>
<dbReference type="OrthoDB" id="4851849at2759"/>
<feature type="compositionally biased region" description="Polar residues" evidence="1">
    <location>
        <begin position="340"/>
        <end position="354"/>
    </location>
</feature>